<feature type="compositionally biased region" description="Basic residues" evidence="1">
    <location>
        <begin position="1"/>
        <end position="17"/>
    </location>
</feature>
<protein>
    <recommendedName>
        <fullName evidence="2">SET domain-containing protein</fullName>
    </recommendedName>
</protein>
<gene>
    <name evidence="3" type="ORF">WA026_001650</name>
</gene>
<dbReference type="PANTHER" id="PTHR46455:SF5">
    <property type="entry name" value="SET AND MYND DOMAIN CONTAINING, ARTHROPOD-SPECIFIC, MEMBER 4, ISOFORM A"/>
    <property type="match status" value="1"/>
</dbReference>
<organism evidence="3 4">
    <name type="scientific">Henosepilachna vigintioctopunctata</name>
    <dbReference type="NCBI Taxonomy" id="420089"/>
    <lineage>
        <taxon>Eukaryota</taxon>
        <taxon>Metazoa</taxon>
        <taxon>Ecdysozoa</taxon>
        <taxon>Arthropoda</taxon>
        <taxon>Hexapoda</taxon>
        <taxon>Insecta</taxon>
        <taxon>Pterygota</taxon>
        <taxon>Neoptera</taxon>
        <taxon>Endopterygota</taxon>
        <taxon>Coleoptera</taxon>
        <taxon>Polyphaga</taxon>
        <taxon>Cucujiformia</taxon>
        <taxon>Coccinelloidea</taxon>
        <taxon>Coccinellidae</taxon>
        <taxon>Epilachninae</taxon>
        <taxon>Epilachnini</taxon>
        <taxon>Henosepilachna</taxon>
    </lineage>
</organism>
<dbReference type="InterPro" id="IPR053010">
    <property type="entry name" value="SET_SmydA-8"/>
</dbReference>
<dbReference type="PANTHER" id="PTHR46455">
    <property type="entry name" value="SET AND MYND DOMAIN CONTAINING, ARTHROPOD-SPECIFIC, MEMBER 4, ISOFORM A"/>
    <property type="match status" value="1"/>
</dbReference>
<dbReference type="Gene3D" id="6.10.140.2220">
    <property type="match status" value="1"/>
</dbReference>
<dbReference type="SUPFAM" id="SSF82199">
    <property type="entry name" value="SET domain"/>
    <property type="match status" value="1"/>
</dbReference>
<dbReference type="CDD" id="cd20071">
    <property type="entry name" value="SET_SMYD"/>
    <property type="match status" value="1"/>
</dbReference>
<dbReference type="GO" id="GO:0008276">
    <property type="term" value="F:protein methyltransferase activity"/>
    <property type="evidence" value="ECO:0007669"/>
    <property type="project" value="UniProtKB-ARBA"/>
</dbReference>
<reference evidence="3 4" key="1">
    <citation type="submission" date="2023-03" db="EMBL/GenBank/DDBJ databases">
        <title>Genome insight into feeding habits of ladybird beetles.</title>
        <authorList>
            <person name="Li H.-S."/>
            <person name="Huang Y.-H."/>
            <person name="Pang H."/>
        </authorList>
    </citation>
    <scope>NUCLEOTIDE SEQUENCE [LARGE SCALE GENOMIC DNA]</scope>
    <source>
        <strain evidence="3">SYSU_2023b</strain>
        <tissue evidence="3">Whole body</tissue>
    </source>
</reference>
<evidence type="ECO:0000259" key="2">
    <source>
        <dbReference type="PROSITE" id="PS50280"/>
    </source>
</evidence>
<evidence type="ECO:0000256" key="1">
    <source>
        <dbReference type="SAM" id="MobiDB-lite"/>
    </source>
</evidence>
<feature type="domain" description="SET" evidence="2">
    <location>
        <begin position="39"/>
        <end position="282"/>
    </location>
</feature>
<dbReference type="Pfam" id="PF00856">
    <property type="entry name" value="SET"/>
    <property type="match status" value="1"/>
</dbReference>
<feature type="region of interest" description="Disordered" evidence="1">
    <location>
        <begin position="1"/>
        <end position="23"/>
    </location>
</feature>
<evidence type="ECO:0000313" key="4">
    <source>
        <dbReference type="Proteomes" id="UP001431783"/>
    </source>
</evidence>
<dbReference type="SMART" id="SM00317">
    <property type="entry name" value="SET"/>
    <property type="match status" value="1"/>
</dbReference>
<dbReference type="AlphaFoldDB" id="A0AAW1UK98"/>
<proteinExistence type="predicted"/>
<sequence length="332" mass="37528">MSRHHRKRKSDKIRCTKSKSPFTSSEIDDINSYDGDRDPLFVIRATPAIGRYMVAKNDIKAGSIVIRENPLVVGPCVGGRVQCIGCYKGLEKESQKFKCMGCGWPICSIKCTGQGMAYGHTEMECSVLKECHSGDFLSWNDIGDLRINYHSIVPLRCLILKSTDPSAYQTLMDMESHNEIRKNIPEVWLRNQKTVVDKIIKQWKLTEHTEEEVHTICGILEVNAFEIGQQGINVRGVYPTAFLMSHDCVPNTNHSDDGTNFTLTVRASMDIPENHPITLSYAYTLQNTLKRREHLLENKFFDCYCKRCSDPTELGTYLSALICPKSGVVPIN</sequence>
<dbReference type="Gene3D" id="1.10.220.160">
    <property type="match status" value="1"/>
</dbReference>
<dbReference type="GO" id="GO:0008170">
    <property type="term" value="F:N-methyltransferase activity"/>
    <property type="evidence" value="ECO:0007669"/>
    <property type="project" value="UniProtKB-ARBA"/>
</dbReference>
<dbReference type="GO" id="GO:0008757">
    <property type="term" value="F:S-adenosylmethionine-dependent methyltransferase activity"/>
    <property type="evidence" value="ECO:0007669"/>
    <property type="project" value="UniProtKB-ARBA"/>
</dbReference>
<dbReference type="InterPro" id="IPR046341">
    <property type="entry name" value="SET_dom_sf"/>
</dbReference>
<dbReference type="Proteomes" id="UP001431783">
    <property type="component" value="Unassembled WGS sequence"/>
</dbReference>
<name>A0AAW1UK98_9CUCU</name>
<dbReference type="InterPro" id="IPR001214">
    <property type="entry name" value="SET_dom"/>
</dbReference>
<dbReference type="EMBL" id="JARQZJ010000091">
    <property type="protein sequence ID" value="KAK9883474.1"/>
    <property type="molecule type" value="Genomic_DNA"/>
</dbReference>
<evidence type="ECO:0000313" key="3">
    <source>
        <dbReference type="EMBL" id="KAK9883474.1"/>
    </source>
</evidence>
<keyword evidence="4" id="KW-1185">Reference proteome</keyword>
<comment type="caution">
    <text evidence="3">The sequence shown here is derived from an EMBL/GenBank/DDBJ whole genome shotgun (WGS) entry which is preliminary data.</text>
</comment>
<dbReference type="PROSITE" id="PS50280">
    <property type="entry name" value="SET"/>
    <property type="match status" value="1"/>
</dbReference>
<dbReference type="Gene3D" id="2.170.270.10">
    <property type="entry name" value="SET domain"/>
    <property type="match status" value="1"/>
</dbReference>
<accession>A0AAW1UK98</accession>